<sequence length="128" mass="14334">MKKLITSAFIAFTLISVNASAQAPTGSSSINSQASDIARRMMNEVQLNESEYIQVRKYTAEKLEAAAQIQSMYSNDPDMLNKKLNEAEDRYNFKLQSFMNPKQFSNYMAVSDRYKVNASAVAGAVEKE</sequence>
<evidence type="ECO:0000313" key="3">
    <source>
        <dbReference type="Proteomes" id="UP001596161"/>
    </source>
</evidence>
<gene>
    <name evidence="2" type="ORF">ACFPIB_15950</name>
</gene>
<evidence type="ECO:0008006" key="4">
    <source>
        <dbReference type="Google" id="ProtNLM"/>
    </source>
</evidence>
<evidence type="ECO:0000313" key="2">
    <source>
        <dbReference type="EMBL" id="MFC5272111.1"/>
    </source>
</evidence>
<evidence type="ECO:0000256" key="1">
    <source>
        <dbReference type="SAM" id="SignalP"/>
    </source>
</evidence>
<comment type="caution">
    <text evidence="2">The sequence shown here is derived from an EMBL/GenBank/DDBJ whole genome shotgun (WGS) entry which is preliminary data.</text>
</comment>
<keyword evidence="3" id="KW-1185">Reference proteome</keyword>
<accession>A0ABW0EET5</accession>
<protein>
    <recommendedName>
        <fullName evidence="4">DUF4168 domain-containing protein</fullName>
    </recommendedName>
</protein>
<feature type="chain" id="PRO_5046399481" description="DUF4168 domain-containing protein" evidence="1">
    <location>
        <begin position="22"/>
        <end position="128"/>
    </location>
</feature>
<organism evidence="2 3">
    <name type="scientific">Adhaeribacter terreus</name>
    <dbReference type="NCBI Taxonomy" id="529703"/>
    <lineage>
        <taxon>Bacteria</taxon>
        <taxon>Pseudomonadati</taxon>
        <taxon>Bacteroidota</taxon>
        <taxon>Cytophagia</taxon>
        <taxon>Cytophagales</taxon>
        <taxon>Hymenobacteraceae</taxon>
        <taxon>Adhaeribacter</taxon>
    </lineage>
</organism>
<name>A0ABW0EET5_9BACT</name>
<dbReference type="EMBL" id="JBHSKT010000012">
    <property type="protein sequence ID" value="MFC5272111.1"/>
    <property type="molecule type" value="Genomic_DNA"/>
</dbReference>
<dbReference type="Proteomes" id="UP001596161">
    <property type="component" value="Unassembled WGS sequence"/>
</dbReference>
<reference evidence="3" key="1">
    <citation type="journal article" date="2019" name="Int. J. Syst. Evol. Microbiol.">
        <title>The Global Catalogue of Microorganisms (GCM) 10K type strain sequencing project: providing services to taxonomists for standard genome sequencing and annotation.</title>
        <authorList>
            <consortium name="The Broad Institute Genomics Platform"/>
            <consortium name="The Broad Institute Genome Sequencing Center for Infectious Disease"/>
            <person name="Wu L."/>
            <person name="Ma J."/>
        </authorList>
    </citation>
    <scope>NUCLEOTIDE SEQUENCE [LARGE SCALE GENOMIC DNA]</scope>
    <source>
        <strain evidence="3">KACC 12602</strain>
    </source>
</reference>
<keyword evidence="1" id="KW-0732">Signal</keyword>
<feature type="signal peptide" evidence="1">
    <location>
        <begin position="1"/>
        <end position="21"/>
    </location>
</feature>
<dbReference type="RefSeq" id="WP_378018471.1">
    <property type="nucleotide sequence ID" value="NZ_JBHSKT010000012.1"/>
</dbReference>
<proteinExistence type="predicted"/>